<dbReference type="PANTHER" id="PTHR32024:SF2">
    <property type="entry name" value="TRK SYSTEM POTASSIUM UPTAKE PROTEIN TRKG-RELATED"/>
    <property type="match status" value="1"/>
</dbReference>
<evidence type="ECO:0000256" key="2">
    <source>
        <dbReference type="ARBA" id="ARBA00009137"/>
    </source>
</evidence>
<comment type="subcellular location">
    <subcellularLocation>
        <location evidence="1">Cell membrane</location>
        <topology evidence="1">Multi-pass membrane protein</topology>
    </subcellularLocation>
</comment>
<dbReference type="PANTHER" id="PTHR32024">
    <property type="entry name" value="TRK SYSTEM POTASSIUM UPTAKE PROTEIN TRKG-RELATED"/>
    <property type="match status" value="1"/>
</dbReference>
<keyword evidence="5 9" id="KW-0812">Transmembrane</keyword>
<feature type="transmembrane region" description="Helical" evidence="9">
    <location>
        <begin position="34"/>
        <end position="55"/>
    </location>
</feature>
<keyword evidence="6 9" id="KW-1133">Transmembrane helix</keyword>
<dbReference type="Pfam" id="PF02386">
    <property type="entry name" value="TrkH"/>
    <property type="match status" value="1"/>
</dbReference>
<evidence type="ECO:0000256" key="3">
    <source>
        <dbReference type="ARBA" id="ARBA00022448"/>
    </source>
</evidence>
<evidence type="ECO:0000313" key="10">
    <source>
        <dbReference type="EMBL" id="MEE2025605.1"/>
    </source>
</evidence>
<organism evidence="10 11">
    <name type="scientific">Alkalimonas mucilaginosa</name>
    <dbReference type="NCBI Taxonomy" id="3057676"/>
    <lineage>
        <taxon>Bacteria</taxon>
        <taxon>Pseudomonadati</taxon>
        <taxon>Pseudomonadota</taxon>
        <taxon>Gammaproteobacteria</taxon>
        <taxon>Alkalimonas</taxon>
    </lineage>
</organism>
<keyword evidence="8 9" id="KW-0472">Membrane</keyword>
<feature type="transmembrane region" description="Helical" evidence="9">
    <location>
        <begin position="151"/>
        <end position="171"/>
    </location>
</feature>
<evidence type="ECO:0000256" key="6">
    <source>
        <dbReference type="ARBA" id="ARBA00022989"/>
    </source>
</evidence>
<feature type="transmembrane region" description="Helical" evidence="9">
    <location>
        <begin position="93"/>
        <end position="116"/>
    </location>
</feature>
<evidence type="ECO:0000256" key="8">
    <source>
        <dbReference type="ARBA" id="ARBA00023136"/>
    </source>
</evidence>
<gene>
    <name evidence="10" type="ORF">QWF21_15310</name>
</gene>
<dbReference type="EMBL" id="JAUGZK010000014">
    <property type="protein sequence ID" value="MEE2025605.1"/>
    <property type="molecule type" value="Genomic_DNA"/>
</dbReference>
<keyword evidence="11" id="KW-1185">Reference proteome</keyword>
<name>A0ABU7JIV7_9GAMM</name>
<dbReference type="InterPro" id="IPR003445">
    <property type="entry name" value="Cat_transpt"/>
</dbReference>
<evidence type="ECO:0000256" key="4">
    <source>
        <dbReference type="ARBA" id="ARBA00022475"/>
    </source>
</evidence>
<dbReference type="RefSeq" id="WP_330088917.1">
    <property type="nucleotide sequence ID" value="NZ_JAUGZK010000014.1"/>
</dbReference>
<reference evidence="10 11" key="1">
    <citation type="submission" date="2023-06" db="EMBL/GenBank/DDBJ databases">
        <title>Alkalimonas sp., MEB004 an alkaliphilic bacterium isolated from Lonar Lake, India.</title>
        <authorList>
            <person name="Joshi A."/>
            <person name="Thite S."/>
        </authorList>
    </citation>
    <scope>NUCLEOTIDE SEQUENCE [LARGE SCALE GENOMIC DNA]</scope>
    <source>
        <strain evidence="10 11">MEB004</strain>
    </source>
</reference>
<accession>A0ABU7JIV7</accession>
<keyword evidence="7" id="KW-0406">Ion transport</keyword>
<evidence type="ECO:0000313" key="11">
    <source>
        <dbReference type="Proteomes" id="UP001339167"/>
    </source>
</evidence>
<evidence type="ECO:0000256" key="5">
    <source>
        <dbReference type="ARBA" id="ARBA00022692"/>
    </source>
</evidence>
<comment type="similarity">
    <text evidence="2">Belongs to the TrkH potassium transport family.</text>
</comment>
<keyword evidence="3" id="KW-0813">Transport</keyword>
<evidence type="ECO:0000256" key="1">
    <source>
        <dbReference type="ARBA" id="ARBA00004651"/>
    </source>
</evidence>
<evidence type="ECO:0000256" key="9">
    <source>
        <dbReference type="SAM" id="Phobius"/>
    </source>
</evidence>
<keyword evidence="4" id="KW-1003">Cell membrane</keyword>
<evidence type="ECO:0000256" key="7">
    <source>
        <dbReference type="ARBA" id="ARBA00023065"/>
    </source>
</evidence>
<proteinExistence type="inferred from homology"/>
<protein>
    <submittedName>
        <fullName evidence="10">Potassium transporter TrkG</fullName>
    </submittedName>
</protein>
<feature type="transmembrane region" description="Helical" evidence="9">
    <location>
        <begin position="61"/>
        <end position="81"/>
    </location>
</feature>
<comment type="caution">
    <text evidence="10">The sequence shown here is derived from an EMBL/GenBank/DDBJ whole genome shotgun (WGS) entry which is preliminary data.</text>
</comment>
<sequence length="202" mass="21657">MVDLGSSQDLVTLIIHVCDLCCHIGQSPQCFYRVFGYLLLFLATAELLTAAVSAWFAERTIWAFLLSSIITAAVGGSLLYLAGQEIRLIKRNLFLVTALGWVLFSAFATIPLYLALDGISRVDAWFEAVSAVTTTGSTILSDIESLPKGVLFWRAFLQWFGGIGIIAMAVAEGSSGSGFSARSVHRSAGADTLPDCARQGLV</sequence>
<dbReference type="Proteomes" id="UP001339167">
    <property type="component" value="Unassembled WGS sequence"/>
</dbReference>